<dbReference type="KEGG" id="sact:DMT42_33970"/>
<evidence type="ECO:0000313" key="3">
    <source>
        <dbReference type="Proteomes" id="UP000247634"/>
    </source>
</evidence>
<evidence type="ECO:0000256" key="1">
    <source>
        <dbReference type="SAM" id="Phobius"/>
    </source>
</evidence>
<reference evidence="2 3" key="1">
    <citation type="submission" date="2018-06" db="EMBL/GenBank/DDBJ databases">
        <title>The complete genome sequence of a nosiheptide producer Streptomyces actuosus ATCC 25421: deducing the ability of producing a new class III lantibiotics.</title>
        <authorList>
            <person name="Liu W."/>
            <person name="Sun F."/>
            <person name="Hu Y."/>
        </authorList>
    </citation>
    <scope>NUCLEOTIDE SEQUENCE [LARGE SCALE GENOMIC DNA]</scope>
    <source>
        <strain evidence="2 3">ATCC 25421</strain>
    </source>
</reference>
<accession>A0A2U9PD11</accession>
<keyword evidence="1" id="KW-0472">Membrane</keyword>
<organism evidence="2 3">
    <name type="scientific">Streptomyces actuosus</name>
    <dbReference type="NCBI Taxonomy" id="1885"/>
    <lineage>
        <taxon>Bacteria</taxon>
        <taxon>Bacillati</taxon>
        <taxon>Actinomycetota</taxon>
        <taxon>Actinomycetes</taxon>
        <taxon>Kitasatosporales</taxon>
        <taxon>Streptomycetaceae</taxon>
        <taxon>Streptomyces</taxon>
    </lineage>
</organism>
<feature type="transmembrane region" description="Helical" evidence="1">
    <location>
        <begin position="109"/>
        <end position="128"/>
    </location>
</feature>
<dbReference type="EMBL" id="CP029788">
    <property type="protein sequence ID" value="AWT46798.1"/>
    <property type="molecule type" value="Genomic_DNA"/>
</dbReference>
<feature type="transmembrane region" description="Helical" evidence="1">
    <location>
        <begin position="17"/>
        <end position="38"/>
    </location>
</feature>
<keyword evidence="3" id="KW-1185">Reference proteome</keyword>
<keyword evidence="1" id="KW-1133">Transmembrane helix</keyword>
<dbReference type="RefSeq" id="WP_110634165.1">
    <property type="nucleotide sequence ID" value="NZ_CP029788.1"/>
</dbReference>
<dbReference type="Proteomes" id="UP000247634">
    <property type="component" value="Chromosome"/>
</dbReference>
<proteinExistence type="predicted"/>
<protein>
    <submittedName>
        <fullName evidence="2">Uncharacterized protein</fullName>
    </submittedName>
</protein>
<feature type="transmembrane region" description="Helical" evidence="1">
    <location>
        <begin position="59"/>
        <end position="80"/>
    </location>
</feature>
<dbReference type="OrthoDB" id="4301341at2"/>
<dbReference type="AlphaFoldDB" id="A0A2U9PD11"/>
<evidence type="ECO:0000313" key="2">
    <source>
        <dbReference type="EMBL" id="AWT46798.1"/>
    </source>
</evidence>
<keyword evidence="1" id="KW-0812">Transmembrane</keyword>
<gene>
    <name evidence="2" type="ORF">DMT42_33970</name>
</gene>
<name>A0A2U9PD11_STRAS</name>
<sequence length="142" mass="14798">MSSSKGSFDVEESWSKWWWVPLGLVVMLAVSWGVAGLVEGGCERGPRGGCVAADGYKGHGWVLFLMATPCFIVVIMGLVADRWPPALGVAVGGTAGGLYALTQGRTEPHVVTAVVSFVLAVAAPAVSWHRQRGTHAAAPPDA</sequence>